<accession>A0A7I7M587</accession>
<protein>
    <recommendedName>
        <fullName evidence="4">Cyclase</fullName>
    </recommendedName>
</protein>
<evidence type="ECO:0000313" key="3">
    <source>
        <dbReference type="Proteomes" id="UP000466514"/>
    </source>
</evidence>
<reference evidence="2 3" key="1">
    <citation type="journal article" date="2019" name="Emerg. Microbes Infect.">
        <title>Comprehensive subspecies identification of 175 nontuberculous mycobacteria species based on 7547 genomic profiles.</title>
        <authorList>
            <person name="Matsumoto Y."/>
            <person name="Kinjo T."/>
            <person name="Motooka D."/>
            <person name="Nabeya D."/>
            <person name="Jung N."/>
            <person name="Uechi K."/>
            <person name="Horii T."/>
            <person name="Iida T."/>
            <person name="Fujita J."/>
            <person name="Nakamura S."/>
        </authorList>
    </citation>
    <scope>NUCLEOTIDE SEQUENCE [LARGE SCALE GENOMIC DNA]</scope>
    <source>
        <strain evidence="2 3">JCM 13323</strain>
    </source>
</reference>
<dbReference type="InterPro" id="IPR023393">
    <property type="entry name" value="START-like_dom_sf"/>
</dbReference>
<evidence type="ECO:0000256" key="1">
    <source>
        <dbReference type="SAM" id="MobiDB-lite"/>
    </source>
</evidence>
<dbReference type="Proteomes" id="UP000466514">
    <property type="component" value="Chromosome"/>
</dbReference>
<dbReference type="Gene3D" id="3.30.530.20">
    <property type="match status" value="1"/>
</dbReference>
<feature type="region of interest" description="Disordered" evidence="1">
    <location>
        <begin position="15"/>
        <end position="34"/>
    </location>
</feature>
<dbReference type="KEGG" id="mpsc:MPSYJ_08090"/>
<feature type="compositionally biased region" description="Basic and acidic residues" evidence="1">
    <location>
        <begin position="18"/>
        <end position="27"/>
    </location>
</feature>
<dbReference type="SUPFAM" id="SSF55961">
    <property type="entry name" value="Bet v1-like"/>
    <property type="match status" value="1"/>
</dbReference>
<sequence length="169" mass="18030">MSVIDSARQHAKHLVAKAAEKVTDHAGADSPVQAVTIGRPRPEVVALFTDPDRLSRVFGDVAAVESIGPDRQRWTFGSDTAWECVVGVDDDSHVRFVDARPDGTTSVALTFRDAPSDRGTEVIARLSTPGPGALTGALAFKVLYRARALLMTGEIPTIVRNPSARASAR</sequence>
<evidence type="ECO:0000313" key="2">
    <source>
        <dbReference type="EMBL" id="BBX67348.1"/>
    </source>
</evidence>
<name>A0A7I7M587_9MYCO</name>
<gene>
    <name evidence="2" type="ORF">MPSYJ_08090</name>
</gene>
<keyword evidence="3" id="KW-1185">Reference proteome</keyword>
<dbReference type="EMBL" id="AP022574">
    <property type="protein sequence ID" value="BBX67348.1"/>
    <property type="molecule type" value="Genomic_DNA"/>
</dbReference>
<organism evidence="2 3">
    <name type="scientific">Mycolicibacterium psychrotolerans</name>
    <dbReference type="NCBI Taxonomy" id="216929"/>
    <lineage>
        <taxon>Bacteria</taxon>
        <taxon>Bacillati</taxon>
        <taxon>Actinomycetota</taxon>
        <taxon>Actinomycetes</taxon>
        <taxon>Mycobacteriales</taxon>
        <taxon>Mycobacteriaceae</taxon>
        <taxon>Mycolicibacterium</taxon>
    </lineage>
</organism>
<dbReference type="AlphaFoldDB" id="A0A7I7M587"/>
<proteinExistence type="predicted"/>
<evidence type="ECO:0008006" key="4">
    <source>
        <dbReference type="Google" id="ProtNLM"/>
    </source>
</evidence>
<dbReference type="RefSeq" id="WP_163720509.1">
    <property type="nucleotide sequence ID" value="NZ_AP022574.1"/>
</dbReference>